<evidence type="ECO:0000313" key="2">
    <source>
        <dbReference type="EMBL" id="KAG9480888.1"/>
    </source>
</evidence>
<protein>
    <recommendedName>
        <fullName evidence="4">RCC1 domain containing 1</fullName>
    </recommendedName>
</protein>
<gene>
    <name evidence="2" type="ORF">GDO78_010259</name>
</gene>
<evidence type="ECO:0000313" key="3">
    <source>
        <dbReference type="Proteomes" id="UP000770717"/>
    </source>
</evidence>
<dbReference type="PROSITE" id="PS00626">
    <property type="entry name" value="RCC1_2"/>
    <property type="match status" value="2"/>
</dbReference>
<evidence type="ECO:0008006" key="4">
    <source>
        <dbReference type="Google" id="ProtNLM"/>
    </source>
</evidence>
<dbReference type="Gene3D" id="2.130.10.30">
    <property type="entry name" value="Regulator of chromosome condensation 1/beta-lactamase-inhibitor protein II"/>
    <property type="match status" value="2"/>
</dbReference>
<reference evidence="2" key="1">
    <citation type="thesis" date="2020" institute="ProQuest LLC" country="789 East Eisenhower Parkway, Ann Arbor, MI, USA">
        <title>Comparative Genomics and Chromosome Evolution.</title>
        <authorList>
            <person name="Mudd A.B."/>
        </authorList>
    </citation>
    <scope>NUCLEOTIDE SEQUENCE</scope>
    <source>
        <strain evidence="2">HN-11 Male</strain>
        <tissue evidence="2">Kidney and liver</tissue>
    </source>
</reference>
<comment type="caution">
    <text evidence="2">The sequence shown here is derived from an EMBL/GenBank/DDBJ whole genome shotgun (WGS) entry which is preliminary data.</text>
</comment>
<dbReference type="InterPro" id="IPR009091">
    <property type="entry name" value="RCC1/BLIP-II"/>
</dbReference>
<keyword evidence="3" id="KW-1185">Reference proteome</keyword>
<dbReference type="Pfam" id="PF00415">
    <property type="entry name" value="RCC1"/>
    <property type="match status" value="3"/>
</dbReference>
<feature type="repeat" description="RCC1" evidence="1">
    <location>
        <begin position="299"/>
        <end position="352"/>
    </location>
</feature>
<dbReference type="InterPro" id="IPR000408">
    <property type="entry name" value="Reg_chr_condens"/>
</dbReference>
<dbReference type="EMBL" id="WNTK01000006">
    <property type="protein sequence ID" value="KAG9480888.1"/>
    <property type="molecule type" value="Genomic_DNA"/>
</dbReference>
<organism evidence="2 3">
    <name type="scientific">Eleutherodactylus coqui</name>
    <name type="common">Puerto Rican coqui</name>
    <dbReference type="NCBI Taxonomy" id="57060"/>
    <lineage>
        <taxon>Eukaryota</taxon>
        <taxon>Metazoa</taxon>
        <taxon>Chordata</taxon>
        <taxon>Craniata</taxon>
        <taxon>Vertebrata</taxon>
        <taxon>Euteleostomi</taxon>
        <taxon>Amphibia</taxon>
        <taxon>Batrachia</taxon>
        <taxon>Anura</taxon>
        <taxon>Neobatrachia</taxon>
        <taxon>Hyloidea</taxon>
        <taxon>Eleutherodactylidae</taxon>
        <taxon>Eleutherodactylinae</taxon>
        <taxon>Eleutherodactylus</taxon>
        <taxon>Eleutherodactylus</taxon>
    </lineage>
</organism>
<sequence length="355" mass="39196">MLWFGFGYSGFGQLGPGEGFTLNLPEPVQLKGANVEKKRIVRAVPSWSYTAVVTDEGSLLLSGCVGGSPQQVICFPSLGCCDVLPSEKYLIILRKERAECWDVLHLDCKGTVPEPMWKMEFSDLYDTAFPLVAKGYVLSEPPFFRELPPTLQAQKMALGNEHAVLLTSDGKVLTWGSGRHGQLGHGDVEDVSEPRVVEALHGLTVREVASGGWHTVSISESGDLYCWGWNESGQLGLPSKALQEERPFSREDPTECDEDEDDDLIGIQSFPALIDLPQETEAAKVSCGSRHTATVTRSGQLYTWGWGKYGQLGHGDTKNLDQPKRVEFFYQGKFCVKDVTCGHWNTYVMCLPEAK</sequence>
<name>A0A8J6K4S5_ELECQ</name>
<evidence type="ECO:0000256" key="1">
    <source>
        <dbReference type="PROSITE-ProRule" id="PRU00235"/>
    </source>
</evidence>
<dbReference type="PRINTS" id="PR00633">
    <property type="entry name" value="RCCNDNSATION"/>
</dbReference>
<dbReference type="Proteomes" id="UP000770717">
    <property type="component" value="Unassembled WGS sequence"/>
</dbReference>
<dbReference type="AlphaFoldDB" id="A0A8J6K4S5"/>
<dbReference type="PROSITE" id="PS50012">
    <property type="entry name" value="RCC1_3"/>
    <property type="match status" value="3"/>
</dbReference>
<dbReference type="PANTHER" id="PTHR46849">
    <property type="entry name" value="RCC1 DOMAIN-CONTAINING PROTEIN 1"/>
    <property type="match status" value="1"/>
</dbReference>
<dbReference type="InterPro" id="IPR052830">
    <property type="entry name" value="RCC1_domain-containing"/>
</dbReference>
<proteinExistence type="predicted"/>
<dbReference type="PANTHER" id="PTHR46849:SF1">
    <property type="entry name" value="RCC1 DOMAIN-CONTAINING PROTEIN 1"/>
    <property type="match status" value="1"/>
</dbReference>
<accession>A0A8J6K4S5</accession>
<feature type="repeat" description="RCC1" evidence="1">
    <location>
        <begin position="222"/>
        <end position="298"/>
    </location>
</feature>
<dbReference type="OrthoDB" id="5370059at2759"/>
<feature type="repeat" description="RCC1" evidence="1">
    <location>
        <begin position="170"/>
        <end position="221"/>
    </location>
</feature>
<dbReference type="SUPFAM" id="SSF50985">
    <property type="entry name" value="RCC1/BLIP-II"/>
    <property type="match status" value="1"/>
</dbReference>